<evidence type="ECO:0000313" key="2">
    <source>
        <dbReference type="EMBL" id="TFC98870.1"/>
    </source>
</evidence>
<feature type="transmembrane region" description="Helical" evidence="1">
    <location>
        <begin position="12"/>
        <end position="32"/>
    </location>
</feature>
<organism evidence="2 3">
    <name type="scientific">Cryobacterium breve</name>
    <dbReference type="NCBI Taxonomy" id="1259258"/>
    <lineage>
        <taxon>Bacteria</taxon>
        <taxon>Bacillati</taxon>
        <taxon>Actinomycetota</taxon>
        <taxon>Actinomycetes</taxon>
        <taxon>Micrococcales</taxon>
        <taxon>Microbacteriaceae</taxon>
        <taxon>Cryobacterium</taxon>
    </lineage>
</organism>
<dbReference type="EMBL" id="SOGJ01000018">
    <property type="protein sequence ID" value="TFC98870.1"/>
    <property type="molecule type" value="Genomic_DNA"/>
</dbReference>
<name>A0ABY2J1Y9_9MICO</name>
<protein>
    <submittedName>
        <fullName evidence="2">Uncharacterized protein</fullName>
    </submittedName>
</protein>
<keyword evidence="1" id="KW-0472">Membrane</keyword>
<comment type="caution">
    <text evidence="2">The sequence shown here is derived from an EMBL/GenBank/DDBJ whole genome shotgun (WGS) entry which is preliminary data.</text>
</comment>
<keyword evidence="1" id="KW-0812">Transmembrane</keyword>
<accession>A0ABY2J1Y9</accession>
<reference evidence="2 3" key="1">
    <citation type="submission" date="2019-03" db="EMBL/GenBank/DDBJ databases">
        <title>Genomics of glacier-inhabiting Cryobacterium strains.</title>
        <authorList>
            <person name="Liu Q."/>
            <person name="Xin Y.-H."/>
        </authorList>
    </citation>
    <scope>NUCLEOTIDE SEQUENCE [LARGE SCALE GENOMIC DNA]</scope>
    <source>
        <strain evidence="2 3">TMT4-23</strain>
    </source>
</reference>
<dbReference type="Proteomes" id="UP000298355">
    <property type="component" value="Unassembled WGS sequence"/>
</dbReference>
<gene>
    <name evidence="2" type="ORF">E3O65_06955</name>
</gene>
<proteinExistence type="predicted"/>
<dbReference type="RefSeq" id="WP_134363023.1">
    <property type="nucleotide sequence ID" value="NZ_SOGJ01000018.1"/>
</dbReference>
<evidence type="ECO:0000313" key="3">
    <source>
        <dbReference type="Proteomes" id="UP000298355"/>
    </source>
</evidence>
<keyword evidence="1" id="KW-1133">Transmembrane helix</keyword>
<keyword evidence="3" id="KW-1185">Reference proteome</keyword>
<sequence length="160" mass="16734">MTATEIAASGLWTQWLGLGLSAVVGGLGIYFARLAQITSRLSRDNQERAALAAADSPGILPTPSILPSIAWSTSPVGGESYVLVNRGFETAYDVTVDGLTELDKQRLTVNNPTPELEAAAALEFVLVSRLSLSGPANLVVKHSTEPGGTRIGNVLLVHAP</sequence>
<evidence type="ECO:0000256" key="1">
    <source>
        <dbReference type="SAM" id="Phobius"/>
    </source>
</evidence>